<organism evidence="1 2">
    <name type="scientific">Aristaeella hokkaidonensis</name>
    <dbReference type="NCBI Taxonomy" id="3046382"/>
    <lineage>
        <taxon>Bacteria</taxon>
        <taxon>Bacillati</taxon>
        <taxon>Bacillota</taxon>
        <taxon>Clostridia</taxon>
        <taxon>Eubacteriales</taxon>
        <taxon>Aristaeellaceae</taxon>
        <taxon>Aristaeella</taxon>
    </lineage>
</organism>
<protein>
    <submittedName>
        <fullName evidence="1">Crp/Fnr family transcriptional regulator</fullName>
    </submittedName>
</protein>
<gene>
    <name evidence="1" type="ORF">JYE49_10745</name>
</gene>
<accession>A0AC61MV51</accession>
<evidence type="ECO:0000313" key="2">
    <source>
        <dbReference type="Proteomes" id="UP000682782"/>
    </source>
</evidence>
<proteinExistence type="predicted"/>
<reference evidence="1" key="1">
    <citation type="submission" date="2021-01" db="EMBL/GenBank/DDBJ databases">
        <title>Complete genome sequence of Clostridiales bacterium R-7.</title>
        <authorList>
            <person name="Mahoney-Kurpe S.C."/>
            <person name="Palevich N."/>
            <person name="Koike S."/>
            <person name="Moon C.D."/>
            <person name="Attwood G.T."/>
        </authorList>
    </citation>
    <scope>NUCLEOTIDE SEQUENCE</scope>
    <source>
        <strain evidence="1">R-7</strain>
    </source>
</reference>
<evidence type="ECO:0000313" key="1">
    <source>
        <dbReference type="EMBL" id="QUC66335.1"/>
    </source>
</evidence>
<dbReference type="EMBL" id="CP068393">
    <property type="protein sequence ID" value="QUC66335.1"/>
    <property type="molecule type" value="Genomic_DNA"/>
</dbReference>
<dbReference type="Proteomes" id="UP000682782">
    <property type="component" value="Chromosome"/>
</dbReference>
<sequence>MKDLQQIGRTALFQGMSGEELEAALQSLQAEEKDYRKGQVILHAGKQTNRMGMVLEGSVSIESNDFWGNRTILSHVEPGQVFAETYALLHSEAMLVDAVANEKCRILFLDIQRLPESGALEGWQGKLIRNLLMISSQKNYHLSGRSFHTAPKSIRGRVMAYLNTVALQKKRTSFEIPFDRQQLADYLNVERSALSKELGKMQKDGIIRTRKNHFEIV</sequence>
<name>A0AC61MV51_9FIRM</name>
<keyword evidence="2" id="KW-1185">Reference proteome</keyword>